<evidence type="ECO:0000313" key="2">
    <source>
        <dbReference type="EMBL" id="AVO49460.1"/>
    </source>
</evidence>
<evidence type="ECO:0000313" key="3">
    <source>
        <dbReference type="Proteomes" id="UP000237925"/>
    </source>
</evidence>
<accession>A0A2R3QCG4</accession>
<keyword evidence="3" id="KW-1185">Reference proteome</keyword>
<dbReference type="Proteomes" id="UP000237925">
    <property type="component" value="Chromosome"/>
</dbReference>
<sequence length="147" mass="15884">MTSFVQANDPAVHLGVQRVERAVWATRNLQFGGKDMRGAASLLLAAGVSALMVVASQVVDAWSDGHLLAAWMLLWLVAFASMALLAAPARRSAALLARGVRAWGAARARAAEDERTWNAALHDARIMADLSRAMNGIAVEDARRYRF</sequence>
<organism evidence="2 3">
    <name type="scientific">Melaminivora suipulveris</name>
    <dbReference type="NCBI Taxonomy" id="2109913"/>
    <lineage>
        <taxon>Bacteria</taxon>
        <taxon>Pseudomonadati</taxon>
        <taxon>Pseudomonadota</taxon>
        <taxon>Betaproteobacteria</taxon>
        <taxon>Burkholderiales</taxon>
        <taxon>Comamonadaceae</taxon>
        <taxon>Melaminivora</taxon>
    </lineage>
</organism>
<name>A0A2R3QCG4_9BURK</name>
<dbReference type="KEGG" id="mela:C6568_09410"/>
<feature type="transmembrane region" description="Helical" evidence="1">
    <location>
        <begin position="39"/>
        <end position="59"/>
    </location>
</feature>
<evidence type="ECO:0000256" key="1">
    <source>
        <dbReference type="SAM" id="Phobius"/>
    </source>
</evidence>
<keyword evidence="1" id="KW-0812">Transmembrane</keyword>
<protein>
    <submittedName>
        <fullName evidence="2">Uncharacterized protein</fullName>
    </submittedName>
</protein>
<dbReference type="RefSeq" id="WP_106683892.1">
    <property type="nucleotide sequence ID" value="NZ_CP027667.1"/>
</dbReference>
<keyword evidence="1" id="KW-0472">Membrane</keyword>
<proteinExistence type="predicted"/>
<gene>
    <name evidence="2" type="ORF">C6568_09410</name>
</gene>
<reference evidence="2 3" key="1">
    <citation type="submission" date="2018-03" db="EMBL/GenBank/DDBJ databases">
        <title>Genome sequencing of Melaminivora sp.</title>
        <authorList>
            <person name="Kim S.-J."/>
            <person name="Heo J."/>
            <person name="Ahn J.-H."/>
            <person name="Kwon S.-W."/>
        </authorList>
    </citation>
    <scope>NUCLEOTIDE SEQUENCE [LARGE SCALE GENOMIC DNA]</scope>
    <source>
        <strain evidence="2 3">SC2-9</strain>
    </source>
</reference>
<dbReference type="EMBL" id="CP027667">
    <property type="protein sequence ID" value="AVO49460.1"/>
    <property type="molecule type" value="Genomic_DNA"/>
</dbReference>
<keyword evidence="1" id="KW-1133">Transmembrane helix</keyword>
<dbReference type="AlphaFoldDB" id="A0A2R3QCG4"/>
<dbReference type="OrthoDB" id="8907851at2"/>
<feature type="transmembrane region" description="Helical" evidence="1">
    <location>
        <begin position="65"/>
        <end position="87"/>
    </location>
</feature>